<accession>A0A4R0QN32</accession>
<evidence type="ECO:0000256" key="2">
    <source>
        <dbReference type="SAM" id="SignalP"/>
    </source>
</evidence>
<dbReference type="SMART" id="SM00062">
    <property type="entry name" value="PBPb"/>
    <property type="match status" value="1"/>
</dbReference>
<comment type="caution">
    <text evidence="4">The sequence shown here is derived from an EMBL/GenBank/DDBJ whole genome shotgun (WGS) entry which is preliminary data.</text>
</comment>
<evidence type="ECO:0000313" key="4">
    <source>
        <dbReference type="EMBL" id="TCD53554.1"/>
    </source>
</evidence>
<dbReference type="OrthoDB" id="3242777at2"/>
<dbReference type="AlphaFoldDB" id="A0A4R0QN32"/>
<evidence type="ECO:0000313" key="5">
    <source>
        <dbReference type="Proteomes" id="UP000291289"/>
    </source>
</evidence>
<reference evidence="4 5" key="1">
    <citation type="submission" date="2018-12" db="EMBL/GenBank/DDBJ databases">
        <title>Alloscrdovia theropitheci sp. nov: a novel taxon from the feces of the bleeding-herat monkey (Theropithecus geleda).</title>
        <authorList>
            <person name="Modesto M."/>
        </authorList>
    </citation>
    <scope>NUCLEOTIDE SEQUENCE [LARGE SCALE GENOMIC DNA]</scope>
    <source>
        <strain evidence="4 5">GLDI4/2</strain>
    </source>
</reference>
<feature type="domain" description="Solute-binding protein family 3/N-terminal" evidence="3">
    <location>
        <begin position="48"/>
        <end position="292"/>
    </location>
</feature>
<dbReference type="Gene3D" id="3.40.190.10">
    <property type="entry name" value="Periplasmic binding protein-like II"/>
    <property type="match status" value="2"/>
</dbReference>
<protein>
    <submittedName>
        <fullName evidence="4">Transporter substrate-binding domain-containing protein</fullName>
    </submittedName>
</protein>
<dbReference type="RefSeq" id="WP_131285318.1">
    <property type="nucleotide sequence ID" value="NZ_RXLP01000027.1"/>
</dbReference>
<dbReference type="SUPFAM" id="SSF53850">
    <property type="entry name" value="Periplasmic binding protein-like II"/>
    <property type="match status" value="1"/>
</dbReference>
<sequence length="301" mass="32437">MKNMFWKDIVQRVRITCAGVMSIVALSSLSACAVTTSNIESSDVVGPTIKIGIAFDRPGLSLFQNGSVSGFNAQIAQAIAYDLGYSAAQIEWVEVTDQTQDQLFQSSDIDMVVGVSQYSQVSSKTHNVEFSGPYVSAPLGILVRSQNATKLRSIDDLANKNVCSVAGENSDKLTANDVSTLMSGANQVFIQQTYSECMSALATTTVDAVVGDSLVLEQLQRRASGQNFALNLSDNDELDISYGVAVPSGDVRLYAKIQTLLAKIVQDGRWNRFISNIKNSSAHAQIKNLKAPAIKQPPDEQ</sequence>
<dbReference type="PANTHER" id="PTHR35936">
    <property type="entry name" value="MEMBRANE-BOUND LYTIC MUREIN TRANSGLYCOSYLASE F"/>
    <property type="match status" value="1"/>
</dbReference>
<keyword evidence="5" id="KW-1185">Reference proteome</keyword>
<dbReference type="InterPro" id="IPR001638">
    <property type="entry name" value="Solute-binding_3/MltF_N"/>
</dbReference>
<name>A0A4R0QN32_9BIFI</name>
<evidence type="ECO:0000259" key="3">
    <source>
        <dbReference type="SMART" id="SM00062"/>
    </source>
</evidence>
<dbReference type="Pfam" id="PF00497">
    <property type="entry name" value="SBP_bac_3"/>
    <property type="match status" value="1"/>
</dbReference>
<dbReference type="EMBL" id="RXLP01000027">
    <property type="protein sequence ID" value="TCD53554.1"/>
    <property type="molecule type" value="Genomic_DNA"/>
</dbReference>
<organism evidence="4 5">
    <name type="scientific">Alloscardovia theropitheci</name>
    <dbReference type="NCBI Taxonomy" id="2496842"/>
    <lineage>
        <taxon>Bacteria</taxon>
        <taxon>Bacillati</taxon>
        <taxon>Actinomycetota</taxon>
        <taxon>Actinomycetes</taxon>
        <taxon>Bifidobacteriales</taxon>
        <taxon>Bifidobacteriaceae</taxon>
        <taxon>Alloscardovia</taxon>
    </lineage>
</organism>
<evidence type="ECO:0000256" key="1">
    <source>
        <dbReference type="ARBA" id="ARBA00022729"/>
    </source>
</evidence>
<keyword evidence="1 2" id="KW-0732">Signal</keyword>
<feature type="signal peptide" evidence="2">
    <location>
        <begin position="1"/>
        <end position="33"/>
    </location>
</feature>
<proteinExistence type="predicted"/>
<dbReference type="PROSITE" id="PS51257">
    <property type="entry name" value="PROKAR_LIPOPROTEIN"/>
    <property type="match status" value="1"/>
</dbReference>
<gene>
    <name evidence="4" type="ORF">EJ419_07880</name>
</gene>
<feature type="chain" id="PRO_5020499894" evidence="2">
    <location>
        <begin position="34"/>
        <end position="301"/>
    </location>
</feature>
<dbReference type="Proteomes" id="UP000291289">
    <property type="component" value="Unassembled WGS sequence"/>
</dbReference>
<dbReference type="PANTHER" id="PTHR35936:SF17">
    <property type="entry name" value="ARGININE-BINDING EXTRACELLULAR PROTEIN ARTP"/>
    <property type="match status" value="1"/>
</dbReference>